<dbReference type="KEGG" id="fiy:BN1229_v1_2035"/>
<gene>
    <name evidence="1" type="ORF">YBN1229_v1_2035</name>
</gene>
<evidence type="ECO:0000313" key="2">
    <source>
        <dbReference type="Proteomes" id="UP000033187"/>
    </source>
</evidence>
<protein>
    <submittedName>
        <fullName evidence="1">Uncharacterized protein</fullName>
    </submittedName>
</protein>
<proteinExistence type="predicted"/>
<dbReference type="KEGG" id="fil:BN1229_v1_2033"/>
<dbReference type="EMBL" id="LN829119">
    <property type="protein sequence ID" value="CPR19159.1"/>
    <property type="molecule type" value="Genomic_DNA"/>
</dbReference>
<sequence>MITPSWHLFKICRMIKSGAGATAAGMVYLAPERDPRPRSEAAASRLDSLFRKPLSESADVFSAFRSLAIEIWPGKPKVRSLVKRR</sequence>
<reference evidence="2" key="1">
    <citation type="submission" date="2015-02" db="EMBL/GenBank/DDBJ databases">
        <authorList>
            <person name="Chooi Y.-H."/>
        </authorList>
    </citation>
    <scope>NUCLEOTIDE SEQUENCE [LARGE SCALE GENOMIC DNA]</scope>
    <source>
        <strain evidence="2">strain Y</strain>
    </source>
</reference>
<name>A0A0D6JFW5_9HYPH</name>
<accession>A0A0D6JFW5</accession>
<dbReference type="Proteomes" id="UP000033187">
    <property type="component" value="Chromosome 1"/>
</dbReference>
<dbReference type="AlphaFoldDB" id="A0A0D6JFW5"/>
<keyword evidence="2" id="KW-1185">Reference proteome</keyword>
<evidence type="ECO:0000313" key="1">
    <source>
        <dbReference type="EMBL" id="CPR19159.1"/>
    </source>
</evidence>
<organism evidence="1 2">
    <name type="scientific">Candidatus Filomicrobium marinum</name>
    <dbReference type="NCBI Taxonomy" id="1608628"/>
    <lineage>
        <taxon>Bacteria</taxon>
        <taxon>Pseudomonadati</taxon>
        <taxon>Pseudomonadota</taxon>
        <taxon>Alphaproteobacteria</taxon>
        <taxon>Hyphomicrobiales</taxon>
        <taxon>Hyphomicrobiaceae</taxon>
        <taxon>Filomicrobium</taxon>
    </lineage>
</organism>